<dbReference type="CDD" id="cd00159">
    <property type="entry name" value="RhoGAP"/>
    <property type="match status" value="1"/>
</dbReference>
<evidence type="ECO:0000313" key="4">
    <source>
        <dbReference type="Proteomes" id="UP000663852"/>
    </source>
</evidence>
<feature type="region of interest" description="Disordered" evidence="1">
    <location>
        <begin position="324"/>
        <end position="399"/>
    </location>
</feature>
<protein>
    <recommendedName>
        <fullName evidence="2">Rho-GAP domain-containing protein</fullName>
    </recommendedName>
</protein>
<dbReference type="InterPro" id="IPR008936">
    <property type="entry name" value="Rho_GTPase_activation_prot"/>
</dbReference>
<dbReference type="GO" id="GO:0005096">
    <property type="term" value="F:GTPase activator activity"/>
    <property type="evidence" value="ECO:0007669"/>
    <property type="project" value="TreeGrafter"/>
</dbReference>
<feature type="compositionally biased region" description="Polar residues" evidence="1">
    <location>
        <begin position="413"/>
        <end position="429"/>
    </location>
</feature>
<comment type="caution">
    <text evidence="3">The sequence shown here is derived from an EMBL/GenBank/DDBJ whole genome shotgun (WGS) entry which is preliminary data.</text>
</comment>
<dbReference type="GO" id="GO:0007165">
    <property type="term" value="P:signal transduction"/>
    <property type="evidence" value="ECO:0007669"/>
    <property type="project" value="InterPro"/>
</dbReference>
<dbReference type="AlphaFoldDB" id="A0A814THI2"/>
<feature type="compositionally biased region" description="Acidic residues" evidence="1">
    <location>
        <begin position="730"/>
        <end position="739"/>
    </location>
</feature>
<feature type="compositionally biased region" description="Polar residues" evidence="1">
    <location>
        <begin position="383"/>
        <end position="397"/>
    </location>
</feature>
<dbReference type="Pfam" id="PF00620">
    <property type="entry name" value="RhoGAP"/>
    <property type="match status" value="1"/>
</dbReference>
<evidence type="ECO:0000259" key="2">
    <source>
        <dbReference type="PROSITE" id="PS50238"/>
    </source>
</evidence>
<gene>
    <name evidence="3" type="ORF">EDS130_LOCUS23165</name>
</gene>
<feature type="region of interest" description="Disordered" evidence="1">
    <location>
        <begin position="673"/>
        <end position="739"/>
    </location>
</feature>
<dbReference type="Gene3D" id="1.10.555.10">
    <property type="entry name" value="Rho GTPase activation protein"/>
    <property type="match status" value="1"/>
</dbReference>
<dbReference type="PANTHER" id="PTHR15670">
    <property type="entry name" value="RHO GTPASE ACTIVATING PROTEIN 11A"/>
    <property type="match status" value="1"/>
</dbReference>
<accession>A0A814THI2</accession>
<feature type="region of interest" description="Disordered" evidence="1">
    <location>
        <begin position="413"/>
        <end position="486"/>
    </location>
</feature>
<dbReference type="InterPro" id="IPR000198">
    <property type="entry name" value="RhoGAP_dom"/>
</dbReference>
<dbReference type="OrthoDB" id="410651at2759"/>
<dbReference type="SUPFAM" id="SSF48350">
    <property type="entry name" value="GTPase activation domain, GAP"/>
    <property type="match status" value="1"/>
</dbReference>
<evidence type="ECO:0000313" key="3">
    <source>
        <dbReference type="EMBL" id="CAF1161455.1"/>
    </source>
</evidence>
<dbReference type="PROSITE" id="PS50238">
    <property type="entry name" value="RHOGAP"/>
    <property type="match status" value="1"/>
</dbReference>
<dbReference type="SMART" id="SM00324">
    <property type="entry name" value="RhoGAP"/>
    <property type="match status" value="1"/>
</dbReference>
<sequence length="1085" mass="121741">MHSTFVSIHSIQINDYSYCFIINVDEQIDVEVFITLRDIDKEKMRNFITIEEKGGVREFIVNDLSNIGLRIDTHKHRNVALGQTSPHIANNPKHQHGARVFNVPLHQMDTISVRVDDLELTVPIFLRWCFDCIRRSIKHEGLFRKSGGSQRVKELMARIEDGSLTPSLSSSNTVFDVCSLFKEFLRRLTFPLITYPLQDLLLDCFSMRSLPSDKKVDIYFNILLLLPDEHLHALIYILRFLHEITLNERDNKMNAKNLAICVGPGIMRTAVDGKQNIMTEQCATSVSDIVETLIINATKLGYVAESIYERSQMLLEMRQKEAAQNPDDSFAVENGVKHGIGGGRMNDPANAKKRRSGSVKEFLVHMTNRLRRRSGSNNDSRDQTNAFLDQSGKLSSSHTREYRHHYQHYQQNSIHGHCLSSSATSGPTTTKRKSSDDPNGCNSKRGKTKTSSQEKMSLPNSNRFTSPITAFRRKKKTPSHTNDPGFPFKIEHSHLPQLLHFTDEVPVRFMNTIVNPTSSVSSGSISSLSTTTPSGSMTTLTTSMISNGSNVHGTHQPLSIIPHEMPPPLLSNLGSNPCNNKSLDAKKLNLLDSWKWPKSSRKAERKPLIAIHAPMLATSTVDSTSFTELSPSPIKAGNDSMQMSTEQIAGTSLLMHSSFGVRRHSDDVTSASFTATTTFRPRRSISSSGGQQQTRHISCKLNNYSHSLPNQQQNTSDDEQQNKNLNQDSFSDEGDDDDVDDIVDELNLAVVDGNEDAHSLKGFTTEPIANENDPLDVAFIDEADLERNLSNNKLIPDNQQSTSIATTTTTDVQVSNPPQNENDTLSQTMTVDHHSMEVKVNNQQPITSTTSVLTEKTLNKDDDLDEILRRNENRGVRLTDSDDEEYENFDVKTIPTKTDDAKSTTPKMPVRLSSSISNLISTSSLTALPSSISKELTKWTSLNLGENVENISVLNSGRESILELKYELNGRVQQQVRAFESQSSETIHNRSIAPRISEITSQLNQPDVKNIFTSSSVHTPEQRIIEEALTRGDKVVLPNAGLGEQTRSVKRLQNTPMRRWKERAKEYEKRHQITSPYRLINKRKK</sequence>
<dbReference type="Proteomes" id="UP000663852">
    <property type="component" value="Unassembled WGS sequence"/>
</dbReference>
<reference evidence="3" key="1">
    <citation type="submission" date="2021-02" db="EMBL/GenBank/DDBJ databases">
        <authorList>
            <person name="Nowell W R."/>
        </authorList>
    </citation>
    <scope>NUCLEOTIDE SEQUENCE</scope>
</reference>
<feature type="domain" description="Rho-GAP" evidence="2">
    <location>
        <begin position="113"/>
        <end position="301"/>
    </location>
</feature>
<feature type="compositionally biased region" description="Polar residues" evidence="1">
    <location>
        <begin position="449"/>
        <end position="468"/>
    </location>
</feature>
<dbReference type="InterPro" id="IPR042869">
    <property type="entry name" value="ARHGAP11A/B"/>
</dbReference>
<name>A0A814THI2_ADIRI</name>
<dbReference type="EMBL" id="CAJNOJ010000125">
    <property type="protein sequence ID" value="CAF1161455.1"/>
    <property type="molecule type" value="Genomic_DNA"/>
</dbReference>
<evidence type="ECO:0000256" key="1">
    <source>
        <dbReference type="SAM" id="MobiDB-lite"/>
    </source>
</evidence>
<organism evidence="3 4">
    <name type="scientific">Adineta ricciae</name>
    <name type="common">Rotifer</name>
    <dbReference type="NCBI Taxonomy" id="249248"/>
    <lineage>
        <taxon>Eukaryota</taxon>
        <taxon>Metazoa</taxon>
        <taxon>Spiralia</taxon>
        <taxon>Gnathifera</taxon>
        <taxon>Rotifera</taxon>
        <taxon>Eurotatoria</taxon>
        <taxon>Bdelloidea</taxon>
        <taxon>Adinetida</taxon>
        <taxon>Adinetidae</taxon>
        <taxon>Adineta</taxon>
    </lineage>
</organism>
<dbReference type="PANTHER" id="PTHR15670:SF4">
    <property type="entry name" value="RHO GTPASE-ACTIVATING PROTEIN 11A"/>
    <property type="match status" value="1"/>
</dbReference>
<proteinExistence type="predicted"/>
<feature type="compositionally biased region" description="Polar residues" evidence="1">
    <location>
        <begin position="694"/>
        <end position="715"/>
    </location>
</feature>